<dbReference type="Pfam" id="PF01485">
    <property type="entry name" value="IBR"/>
    <property type="match status" value="1"/>
</dbReference>
<evidence type="ECO:0000313" key="12">
    <source>
        <dbReference type="Proteomes" id="UP000187455"/>
    </source>
</evidence>
<reference evidence="11 12" key="1">
    <citation type="journal article" date="2016" name="Mol. Biol. Evol.">
        <title>Genome-Wide Survey of Gut Fungi (Harpellales) Reveals the First Horizontally Transferred Ubiquitin Gene from a Mosquito Host.</title>
        <authorList>
            <person name="Wang Y."/>
            <person name="White M.M."/>
            <person name="Kvist S."/>
            <person name="Moncalvo J.M."/>
        </authorList>
    </citation>
    <scope>NUCLEOTIDE SEQUENCE [LARGE SCALE GENOMIC DNA]</scope>
    <source>
        <strain evidence="11 12">ALG-7-W6</strain>
    </source>
</reference>
<dbReference type="PROSITE" id="PS00518">
    <property type="entry name" value="ZF_RING_1"/>
    <property type="match status" value="1"/>
</dbReference>
<comment type="catalytic activity">
    <reaction evidence="1">
        <text>[E2 ubiquitin-conjugating enzyme]-S-ubiquitinyl-L-cysteine + [acceptor protein]-L-lysine = [E2 ubiquitin-conjugating enzyme]-L-cysteine + [acceptor protein]-N(6)-ubiquitinyl-L-lysine.</text>
        <dbReference type="EC" id="2.3.2.31"/>
    </reaction>
</comment>
<dbReference type="OrthoDB" id="10009520at2759"/>
<dbReference type="InterPro" id="IPR013083">
    <property type="entry name" value="Znf_RING/FYVE/PHD"/>
</dbReference>
<evidence type="ECO:0000256" key="5">
    <source>
        <dbReference type="ARBA" id="ARBA00022737"/>
    </source>
</evidence>
<dbReference type="InterPro" id="IPR002867">
    <property type="entry name" value="IBR_dom"/>
</dbReference>
<evidence type="ECO:0000313" key="11">
    <source>
        <dbReference type="EMBL" id="OLY80095.1"/>
    </source>
</evidence>
<dbReference type="GO" id="GO:0061630">
    <property type="term" value="F:ubiquitin protein ligase activity"/>
    <property type="evidence" value="ECO:0007669"/>
    <property type="project" value="UniProtKB-EC"/>
</dbReference>
<keyword evidence="3" id="KW-0808">Transferase</keyword>
<evidence type="ECO:0000256" key="6">
    <source>
        <dbReference type="ARBA" id="ARBA00022771"/>
    </source>
</evidence>
<keyword evidence="4" id="KW-0479">Metal-binding</keyword>
<dbReference type="FunFam" id="1.20.120.1750:FF:000007">
    <property type="entry name" value="RBR-type E3 ubiquitin transferase"/>
    <property type="match status" value="1"/>
</dbReference>
<dbReference type="EMBL" id="LSSL01003785">
    <property type="protein sequence ID" value="OLY80095.1"/>
    <property type="molecule type" value="Genomic_DNA"/>
</dbReference>
<dbReference type="Pfam" id="PF21235">
    <property type="entry name" value="UBA_ARI1"/>
    <property type="match status" value="1"/>
</dbReference>
<proteinExistence type="predicted"/>
<dbReference type="EC" id="2.3.2.31" evidence="2"/>
<keyword evidence="5" id="KW-0677">Repeat</keyword>
<keyword evidence="12" id="KW-1185">Reference proteome</keyword>
<dbReference type="AlphaFoldDB" id="A0A1R0GT91"/>
<dbReference type="PROSITE" id="PS51873">
    <property type="entry name" value="TRIAD"/>
    <property type="match status" value="1"/>
</dbReference>
<name>A0A1R0GT91_9FUNG</name>
<feature type="coiled-coil region" evidence="9">
    <location>
        <begin position="377"/>
        <end position="404"/>
    </location>
</feature>
<sequence>MEEESDYSYQSSFEEEDLFFEYNHDYQEDLSPSQLEDNSSKDKNNIEIAKFNVLSIQDLIKKKDDLVNRTAQLLDLDNDTTQLLLENYRWKPQKLLEKYMENQEEALFQAGIPQDPKCSDCLQTIPDFTCPIMFESGEDVKFFSLSCNHKFCSLCYSMHISTKINNRIGYRINCPEYKCNLSLKESQIKLLLNDDSELNKYIMIIIQNYVEASDTLTWCPGVDCDKAIELPSFNKVTSRYTVSMVTCSCGTSFCFNCKNQDHRPALCQLLDMWLQKCRDDSETLNWLSSNTKDCPTCKYPIEKNGGCNHITCRNCAYQFCWVCLQDWNKHRDNYSCNIFVESASYEDEELIEVSKKNDIAIDSRKKLERYMFHYIRFDNQEKSIKLAQDLLSRTEKKIDTISKNNGFSWIEIQFLKDAVLTLTLCRNTLKWSFAVSYYMEKNNMSAIFEDNQSDLSCAVEDLNELVESKITPENIDSTRRKILDLTAYVSDRNRIFLSDTMGGYSEDRYKFMVQL</sequence>
<protein>
    <recommendedName>
        <fullName evidence="2">RBR-type E3 ubiquitin transferase</fullName>
        <ecNumber evidence="2">2.3.2.31</ecNumber>
    </recommendedName>
</protein>
<accession>A0A1R0GT91</accession>
<evidence type="ECO:0000256" key="2">
    <source>
        <dbReference type="ARBA" id="ARBA00012251"/>
    </source>
</evidence>
<dbReference type="FunFam" id="3.30.40.10:FF:000019">
    <property type="entry name" value="RBR-type E3 ubiquitin transferase"/>
    <property type="match status" value="1"/>
</dbReference>
<dbReference type="InterPro" id="IPR044066">
    <property type="entry name" value="TRIAD_supradom"/>
</dbReference>
<keyword evidence="9" id="KW-0175">Coiled coil</keyword>
<dbReference type="SMART" id="SM00647">
    <property type="entry name" value="IBR"/>
    <property type="match status" value="2"/>
</dbReference>
<dbReference type="STRING" id="133383.A0A1R0GT91"/>
<evidence type="ECO:0000256" key="8">
    <source>
        <dbReference type="ARBA" id="ARBA00022833"/>
    </source>
</evidence>
<evidence type="ECO:0000256" key="9">
    <source>
        <dbReference type="SAM" id="Coils"/>
    </source>
</evidence>
<comment type="caution">
    <text evidence="11">The sequence shown here is derived from an EMBL/GenBank/DDBJ whole genome shotgun (WGS) entry which is preliminary data.</text>
</comment>
<evidence type="ECO:0000256" key="3">
    <source>
        <dbReference type="ARBA" id="ARBA00022679"/>
    </source>
</evidence>
<evidence type="ECO:0000256" key="1">
    <source>
        <dbReference type="ARBA" id="ARBA00001798"/>
    </source>
</evidence>
<evidence type="ECO:0000256" key="7">
    <source>
        <dbReference type="ARBA" id="ARBA00022786"/>
    </source>
</evidence>
<organism evidence="11 12">
    <name type="scientific">Smittium mucronatum</name>
    <dbReference type="NCBI Taxonomy" id="133383"/>
    <lineage>
        <taxon>Eukaryota</taxon>
        <taxon>Fungi</taxon>
        <taxon>Fungi incertae sedis</taxon>
        <taxon>Zoopagomycota</taxon>
        <taxon>Kickxellomycotina</taxon>
        <taxon>Harpellomycetes</taxon>
        <taxon>Harpellales</taxon>
        <taxon>Legeriomycetaceae</taxon>
        <taxon>Smittium</taxon>
    </lineage>
</organism>
<dbReference type="InterPro" id="IPR017907">
    <property type="entry name" value="Znf_RING_CS"/>
</dbReference>
<keyword evidence="7" id="KW-0833">Ubl conjugation pathway</keyword>
<dbReference type="InterPro" id="IPR031127">
    <property type="entry name" value="E3_UB_ligase_RBR"/>
</dbReference>
<dbReference type="GO" id="GO:0016567">
    <property type="term" value="P:protein ubiquitination"/>
    <property type="evidence" value="ECO:0007669"/>
    <property type="project" value="InterPro"/>
</dbReference>
<dbReference type="GO" id="GO:0008270">
    <property type="term" value="F:zinc ion binding"/>
    <property type="evidence" value="ECO:0007669"/>
    <property type="project" value="UniProtKB-KW"/>
</dbReference>
<gene>
    <name evidence="11" type="ORF">AYI68_g5818</name>
</gene>
<dbReference type="PANTHER" id="PTHR11685">
    <property type="entry name" value="RBR FAMILY RING FINGER AND IBR DOMAIN-CONTAINING"/>
    <property type="match status" value="1"/>
</dbReference>
<keyword evidence="6" id="KW-0863">Zinc-finger</keyword>
<dbReference type="Gene3D" id="3.30.40.10">
    <property type="entry name" value="Zinc/RING finger domain, C3HC4 (zinc finger)"/>
    <property type="match status" value="1"/>
</dbReference>
<dbReference type="SUPFAM" id="SSF57850">
    <property type="entry name" value="RING/U-box"/>
    <property type="match status" value="3"/>
</dbReference>
<feature type="domain" description="RING-type" evidence="10">
    <location>
        <begin position="126"/>
        <end position="340"/>
    </location>
</feature>
<dbReference type="Pfam" id="PF22191">
    <property type="entry name" value="IBR_1"/>
    <property type="match status" value="1"/>
</dbReference>
<evidence type="ECO:0000259" key="10">
    <source>
        <dbReference type="PROSITE" id="PS51873"/>
    </source>
</evidence>
<dbReference type="Proteomes" id="UP000187455">
    <property type="component" value="Unassembled WGS sequence"/>
</dbReference>
<evidence type="ECO:0000256" key="4">
    <source>
        <dbReference type="ARBA" id="ARBA00022723"/>
    </source>
</evidence>
<keyword evidence="8" id="KW-0862">Zinc</keyword>
<dbReference type="Gene3D" id="1.20.120.1750">
    <property type="match status" value="1"/>
</dbReference>
<dbReference type="InterPro" id="IPR048962">
    <property type="entry name" value="ARIH1-like_UBL"/>
</dbReference>